<proteinExistence type="evidence at transcript level"/>
<organism evidence="2">
    <name type="scientific">Glossina morsitans morsitans</name>
    <name type="common">Savannah tsetse fly</name>
    <dbReference type="NCBI Taxonomy" id="37546"/>
    <lineage>
        <taxon>Eukaryota</taxon>
        <taxon>Metazoa</taxon>
        <taxon>Ecdysozoa</taxon>
        <taxon>Arthropoda</taxon>
        <taxon>Hexapoda</taxon>
        <taxon>Insecta</taxon>
        <taxon>Pterygota</taxon>
        <taxon>Neoptera</taxon>
        <taxon>Endopterygota</taxon>
        <taxon>Diptera</taxon>
        <taxon>Brachycera</taxon>
        <taxon>Muscomorpha</taxon>
        <taxon>Hippoboscoidea</taxon>
        <taxon>Glossinidae</taxon>
        <taxon>Glossina</taxon>
    </lineage>
</organism>
<dbReference type="EMBL" id="CCAG010023282">
    <property type="status" value="NOT_ANNOTATED_CDS"/>
    <property type="molecule type" value="Genomic_DNA"/>
</dbReference>
<dbReference type="EMBL" id="EZ424411">
    <property type="protein sequence ID" value="ADD20687.1"/>
    <property type="molecule type" value="mRNA"/>
</dbReference>
<dbReference type="Proteomes" id="UP000092444">
    <property type="component" value="Unassembled WGS sequence"/>
</dbReference>
<evidence type="ECO:0000313" key="3">
    <source>
        <dbReference type="EnsemblMetazoa" id="GMOY012293-PA"/>
    </source>
</evidence>
<keyword evidence="1" id="KW-0732">Signal</keyword>
<reference evidence="2" key="2">
    <citation type="submission" date="2010-01" db="EMBL/GenBank/DDBJ databases">
        <authorList>
            <consortium name="International Glossina Genome Initiative"/>
            <person name="da Silva J."/>
            <person name="Ribeiro J.M.C."/>
            <person name="Abbeele J.V."/>
            <person name="Attardo G."/>
            <person name="Hao Z."/>
            <person name="Haines L.R."/>
            <person name="Soares M.B."/>
            <person name="Berriman M."/>
            <person name="Aksoy S."/>
            <person name="Lehane M.J."/>
        </authorList>
    </citation>
    <scope>NUCLEOTIDE SEQUENCE</scope>
    <source>
        <tissue evidence="2">Salivary gland</tissue>
    </source>
</reference>
<evidence type="ECO:0000313" key="2">
    <source>
        <dbReference type="EMBL" id="ADD20687.1"/>
    </source>
</evidence>
<reference evidence="3" key="6">
    <citation type="submission" date="2025-05" db="UniProtKB">
        <authorList>
            <consortium name="EnsemblMetazoa"/>
        </authorList>
    </citation>
    <scope>IDENTIFICATION</scope>
    <source>
        <strain evidence="3">Yale</strain>
    </source>
</reference>
<dbReference type="AlphaFoldDB" id="D3TSK9"/>
<evidence type="ECO:0000313" key="4">
    <source>
        <dbReference type="Proteomes" id="UP000092444"/>
    </source>
</evidence>
<reference evidence="3 4" key="4">
    <citation type="submission" date="2014-03" db="EMBL/GenBank/DDBJ databases">
        <title>Genome Sequence of the Tsetse Fly (Glossina morsitans): Vector of African Trypanosomiasis.</title>
        <authorList>
            <consortium name="International Glossina Genome Initiative W.H.O."/>
            <person name="Lawson D."/>
        </authorList>
    </citation>
    <scope>NUCLEOTIDE SEQUENCE [LARGE SCALE GENOMIC DNA]</scope>
    <source>
        <strain evidence="3 4">Yale</strain>
    </source>
</reference>
<reference evidence="2" key="1">
    <citation type="journal article" date="2010" name="BMC Genomics">
        <title>An insight into the sialome of Glossina morsitans morsitans.</title>
        <authorList>
            <person name="Alves-Silva J."/>
            <person name="Ribeiro J.M."/>
            <person name="Van Den Abbeele J."/>
            <person name="Attardo G."/>
            <person name="Hao Z."/>
            <person name="Haines L.R."/>
            <person name="Soares M.B."/>
            <person name="Berriman M."/>
            <person name="Aksoy S."/>
            <person name="Lehane M.J."/>
        </authorList>
    </citation>
    <scope>NUCLEOTIDE SEQUENCE</scope>
    <source>
        <tissue evidence="2">Salivary gland</tissue>
    </source>
</reference>
<feature type="signal peptide" evidence="1">
    <location>
        <begin position="1"/>
        <end position="15"/>
    </location>
</feature>
<keyword evidence="4" id="KW-1185">Reference proteome</keyword>
<feature type="chain" id="PRO_5014569836" evidence="1">
    <location>
        <begin position="16"/>
        <end position="103"/>
    </location>
</feature>
<name>D3TSK9_GLOMM</name>
<accession>D3TSK9</accession>
<evidence type="ECO:0000256" key="1">
    <source>
        <dbReference type="SAM" id="SignalP"/>
    </source>
</evidence>
<dbReference type="EnsemblMetazoa" id="GMOY012293-RA">
    <property type="protein sequence ID" value="GMOY012293-PA"/>
    <property type="gene ID" value="GMOY012293"/>
</dbReference>
<protein>
    <submittedName>
        <fullName evidence="2 3">Hypothetical secreted protein</fullName>
    </submittedName>
</protein>
<sequence>MFVALPLLIYQVGLAAKYHVARITENNLFLILTVLIPGHLDTFSVSFFLPGYTRIFHRVTRTQLQCFCHITRIHLVGAYFLGKVYRVLHIVISFAERIKRPPL</sequence>
<reference evidence="3" key="3">
    <citation type="submission" date="2014-03" db="EMBL/GenBank/DDBJ databases">
        <title>Genome Sequence of the Tsetse Fly (Glossina morsitans): Vector of African Trypanosomiasis.</title>
        <authorList>
            <person name="Lawson D."/>
        </authorList>
    </citation>
    <scope>NUCLEOTIDE SEQUENCE [LARGE SCALE GENOMIC DNA]</scope>
    <source>
        <strain evidence="3">Yale</strain>
    </source>
</reference>
<reference evidence="3" key="5">
    <citation type="submission" date="2016-07" db="UniProtKB">
        <authorList>
            <consortium name="VectorBase"/>
        </authorList>
    </citation>
    <scope>IDENTIFICATION</scope>
    <source>
        <strain evidence="3">Yale</strain>
    </source>
</reference>
<dbReference type="VEuPathDB" id="VectorBase:GMOY012293"/>